<sequence>MLHNSEAWVPESGRNPDTYVLKNEETRYRQRYLDLMLNVEVQNIFKTHAKIITFIQSFLDNYKSSVKVPNNVHNSTESVTGTVSDIILTKTYVAKGHNAYVVGKSVELNLLHEKTLLACIVGTIQSGSGGRISISSTVYRLPSERIYATYFGNYEKSGLPADNEARGL</sequence>
<dbReference type="STRING" id="4072.A0A2G2YQP4"/>
<dbReference type="InterPro" id="IPR045864">
    <property type="entry name" value="aa-tRNA-synth_II/BPL/LPL"/>
</dbReference>
<reference evidence="3 4" key="1">
    <citation type="journal article" date="2014" name="Nat. Genet.">
        <title>Genome sequence of the hot pepper provides insights into the evolution of pungency in Capsicum species.</title>
        <authorList>
            <person name="Kim S."/>
            <person name="Park M."/>
            <person name="Yeom S.I."/>
            <person name="Kim Y.M."/>
            <person name="Lee J.M."/>
            <person name="Lee H.A."/>
            <person name="Seo E."/>
            <person name="Choi J."/>
            <person name="Cheong K."/>
            <person name="Kim K.T."/>
            <person name="Jung K."/>
            <person name="Lee G.W."/>
            <person name="Oh S.K."/>
            <person name="Bae C."/>
            <person name="Kim S.B."/>
            <person name="Lee H.Y."/>
            <person name="Kim S.Y."/>
            <person name="Kim M.S."/>
            <person name="Kang B.C."/>
            <person name="Jo Y.D."/>
            <person name="Yang H.B."/>
            <person name="Jeong H.J."/>
            <person name="Kang W.H."/>
            <person name="Kwon J.K."/>
            <person name="Shin C."/>
            <person name="Lim J.Y."/>
            <person name="Park J.H."/>
            <person name="Huh J.H."/>
            <person name="Kim J.S."/>
            <person name="Kim B.D."/>
            <person name="Cohen O."/>
            <person name="Paran I."/>
            <person name="Suh M.C."/>
            <person name="Lee S.B."/>
            <person name="Kim Y.K."/>
            <person name="Shin Y."/>
            <person name="Noh S.J."/>
            <person name="Park J."/>
            <person name="Seo Y.S."/>
            <person name="Kwon S.Y."/>
            <person name="Kim H.A."/>
            <person name="Park J.M."/>
            <person name="Kim H.J."/>
            <person name="Choi S.B."/>
            <person name="Bosland P.W."/>
            <person name="Reeves G."/>
            <person name="Jo S.H."/>
            <person name="Lee B.W."/>
            <person name="Cho H.T."/>
            <person name="Choi H.S."/>
            <person name="Lee M.S."/>
            <person name="Yu Y."/>
            <person name="Do Choi Y."/>
            <person name="Park B.S."/>
            <person name="van Deynze A."/>
            <person name="Ashrafi H."/>
            <person name="Hill T."/>
            <person name="Kim W.T."/>
            <person name="Pai H.S."/>
            <person name="Ahn H.K."/>
            <person name="Yeam I."/>
            <person name="Giovannoni J.J."/>
            <person name="Rose J.K."/>
            <person name="Sorensen I."/>
            <person name="Lee S.J."/>
            <person name="Kim R.W."/>
            <person name="Choi I.Y."/>
            <person name="Choi B.S."/>
            <person name="Lim J.S."/>
            <person name="Lee Y.H."/>
            <person name="Choi D."/>
        </authorList>
    </citation>
    <scope>NUCLEOTIDE SEQUENCE [LARGE SCALE GENOMIC DNA]</scope>
    <source>
        <strain evidence="4">cv. CM334</strain>
    </source>
</reference>
<evidence type="ECO:0000313" key="4">
    <source>
        <dbReference type="Proteomes" id="UP000222542"/>
    </source>
</evidence>
<dbReference type="InterPro" id="IPR056142">
    <property type="entry name" value="DUF7725"/>
</dbReference>
<evidence type="ECO:0000259" key="2">
    <source>
        <dbReference type="Pfam" id="PF24851"/>
    </source>
</evidence>
<proteinExistence type="predicted"/>
<dbReference type="SUPFAM" id="SSF55681">
    <property type="entry name" value="Class II aaRS and biotin synthetases"/>
    <property type="match status" value="1"/>
</dbReference>
<comment type="caution">
    <text evidence="3">The sequence shown here is derived from an EMBL/GenBank/DDBJ whole genome shotgun (WGS) entry which is preliminary data.</text>
</comment>
<dbReference type="Gramene" id="PHT72077">
    <property type="protein sequence ID" value="PHT72077"/>
    <property type="gene ID" value="T459_22862"/>
</dbReference>
<evidence type="ECO:0000313" key="3">
    <source>
        <dbReference type="EMBL" id="PHT72077.1"/>
    </source>
</evidence>
<keyword evidence="4" id="KW-1185">Reference proteome</keyword>
<gene>
    <name evidence="3" type="ORF">T459_22862</name>
</gene>
<dbReference type="Proteomes" id="UP000222542">
    <property type="component" value="Unassembled WGS sequence"/>
</dbReference>
<name>A0A2G2YQP4_CAPAN</name>
<dbReference type="PANTHER" id="PTHR42918:SF9">
    <property type="entry name" value="LYSINE--TRNA LIGASE"/>
    <property type="match status" value="1"/>
</dbReference>
<feature type="domain" description="DUF7725" evidence="2">
    <location>
        <begin position="110"/>
        <end position="139"/>
    </location>
</feature>
<dbReference type="AlphaFoldDB" id="A0A2G2YQP4"/>
<dbReference type="Gene3D" id="3.30.930.10">
    <property type="entry name" value="Bira Bifunctional Protein, Domain 2"/>
    <property type="match status" value="1"/>
</dbReference>
<evidence type="ECO:0000256" key="1">
    <source>
        <dbReference type="ARBA" id="ARBA00022741"/>
    </source>
</evidence>
<accession>A0A2G2YQP4</accession>
<dbReference type="Pfam" id="PF24851">
    <property type="entry name" value="DUF7725"/>
    <property type="match status" value="1"/>
</dbReference>
<dbReference type="EMBL" id="AYRZ02000009">
    <property type="protein sequence ID" value="PHT72077.1"/>
    <property type="molecule type" value="Genomic_DNA"/>
</dbReference>
<protein>
    <recommendedName>
        <fullName evidence="2">DUF7725 domain-containing protein</fullName>
    </recommendedName>
</protein>
<dbReference type="PANTHER" id="PTHR42918">
    <property type="entry name" value="LYSYL-TRNA SYNTHETASE"/>
    <property type="match status" value="1"/>
</dbReference>
<reference evidence="3 4" key="2">
    <citation type="journal article" date="2017" name="Genome Biol.">
        <title>New reference genome sequences of hot pepper reveal the massive evolution of plant disease-resistance genes by retroduplication.</title>
        <authorList>
            <person name="Kim S."/>
            <person name="Park J."/>
            <person name="Yeom S.I."/>
            <person name="Kim Y.M."/>
            <person name="Seo E."/>
            <person name="Kim K.T."/>
            <person name="Kim M.S."/>
            <person name="Lee J.M."/>
            <person name="Cheong K."/>
            <person name="Shin H.S."/>
            <person name="Kim S.B."/>
            <person name="Han K."/>
            <person name="Lee J."/>
            <person name="Park M."/>
            <person name="Lee H.A."/>
            <person name="Lee H.Y."/>
            <person name="Lee Y."/>
            <person name="Oh S."/>
            <person name="Lee J.H."/>
            <person name="Choi E."/>
            <person name="Choi E."/>
            <person name="Lee S.E."/>
            <person name="Jeon J."/>
            <person name="Kim H."/>
            <person name="Choi G."/>
            <person name="Song H."/>
            <person name="Lee J."/>
            <person name="Lee S.C."/>
            <person name="Kwon J.K."/>
            <person name="Lee H.Y."/>
            <person name="Koo N."/>
            <person name="Hong Y."/>
            <person name="Kim R.W."/>
            <person name="Kang W.H."/>
            <person name="Huh J.H."/>
            <person name="Kang B.C."/>
            <person name="Yang T.J."/>
            <person name="Lee Y.H."/>
            <person name="Bennetzen J.L."/>
            <person name="Choi D."/>
        </authorList>
    </citation>
    <scope>NUCLEOTIDE SEQUENCE [LARGE SCALE GENOMIC DNA]</scope>
    <source>
        <strain evidence="4">cv. CM334</strain>
    </source>
</reference>
<organism evidence="3 4">
    <name type="scientific">Capsicum annuum</name>
    <name type="common">Capsicum pepper</name>
    <dbReference type="NCBI Taxonomy" id="4072"/>
    <lineage>
        <taxon>Eukaryota</taxon>
        <taxon>Viridiplantae</taxon>
        <taxon>Streptophyta</taxon>
        <taxon>Embryophyta</taxon>
        <taxon>Tracheophyta</taxon>
        <taxon>Spermatophyta</taxon>
        <taxon>Magnoliopsida</taxon>
        <taxon>eudicotyledons</taxon>
        <taxon>Gunneridae</taxon>
        <taxon>Pentapetalae</taxon>
        <taxon>asterids</taxon>
        <taxon>lamiids</taxon>
        <taxon>Solanales</taxon>
        <taxon>Solanaceae</taxon>
        <taxon>Solanoideae</taxon>
        <taxon>Capsiceae</taxon>
        <taxon>Capsicum</taxon>
    </lineage>
</organism>
<keyword evidence="1" id="KW-0547">Nucleotide-binding</keyword>